<dbReference type="SUPFAM" id="SSF74650">
    <property type="entry name" value="Galactose mutarotase-like"/>
    <property type="match status" value="1"/>
</dbReference>
<proteinExistence type="inferred from homology"/>
<dbReference type="Proteomes" id="UP001597227">
    <property type="component" value="Unassembled WGS sequence"/>
</dbReference>
<dbReference type="PANTHER" id="PTHR10091:SF0">
    <property type="entry name" value="GALACTOSE MUTAROTASE"/>
    <property type="match status" value="1"/>
</dbReference>
<dbReference type="InterPro" id="IPR014718">
    <property type="entry name" value="GH-type_carb-bd"/>
</dbReference>
<comment type="pathway">
    <text evidence="2 8">Carbohydrate metabolism; hexose metabolism.</text>
</comment>
<dbReference type="RefSeq" id="WP_388039416.1">
    <property type="nucleotide sequence ID" value="NZ_JBHUEK010000025.1"/>
</dbReference>
<dbReference type="EC" id="5.1.3.3" evidence="4 8"/>
<evidence type="ECO:0000256" key="2">
    <source>
        <dbReference type="ARBA" id="ARBA00005028"/>
    </source>
</evidence>
<evidence type="ECO:0000256" key="1">
    <source>
        <dbReference type="ARBA" id="ARBA00001614"/>
    </source>
</evidence>
<dbReference type="InterPro" id="IPR047215">
    <property type="entry name" value="Galactose_mutarotase-like"/>
</dbReference>
<evidence type="ECO:0000256" key="8">
    <source>
        <dbReference type="PIRNR" id="PIRNR005096"/>
    </source>
</evidence>
<evidence type="ECO:0000313" key="9">
    <source>
        <dbReference type="EMBL" id="MFD1779965.1"/>
    </source>
</evidence>
<comment type="catalytic activity">
    <reaction evidence="1 8">
        <text>alpha-D-glucose = beta-D-glucose</text>
        <dbReference type="Rhea" id="RHEA:10264"/>
        <dbReference type="ChEBI" id="CHEBI:15903"/>
        <dbReference type="ChEBI" id="CHEBI:17925"/>
        <dbReference type="EC" id="5.1.3.3"/>
    </reaction>
</comment>
<keyword evidence="7 8" id="KW-0119">Carbohydrate metabolism</keyword>
<dbReference type="InterPro" id="IPR018052">
    <property type="entry name" value="Ald1_epimerase_CS"/>
</dbReference>
<comment type="similarity">
    <text evidence="3 8">Belongs to the aldose epimerase family.</text>
</comment>
<dbReference type="NCBIfam" id="NF008277">
    <property type="entry name" value="PRK11055.1"/>
    <property type="match status" value="1"/>
</dbReference>
<comment type="caution">
    <text evidence="9">The sequence shown here is derived from an EMBL/GenBank/DDBJ whole genome shotgun (WGS) entry which is preliminary data.</text>
</comment>
<name>A0ABW4MSL2_9BACI</name>
<evidence type="ECO:0000256" key="4">
    <source>
        <dbReference type="ARBA" id="ARBA00013185"/>
    </source>
</evidence>
<dbReference type="InterPro" id="IPR011013">
    <property type="entry name" value="Gal_mutarotase_sf_dom"/>
</dbReference>
<sequence length="344" mass="38450">MEVTVHPYGKFDNQQIQAFTLKNDHGLSVTCIDYGCIITEVIAPDRNGAQENVVLGFDNLDGYIADQTYQGAIVGRIAGRIRGGEFELNGKTYHLDKNENTNHIHGGVKGFSKVVWDSTIIKEENHVGVEFKYVSKDGEGGYPGTFEMTVTYSLNNENEFLISAVGVPDADTVLNITNHAYFNLSGNMKRDILDHELFIKSSKFLELDQEFLPTGELLDVTGTVFDFRYGRKIADGPNSNDEQIALVGQGYDHPFLLDEKLVTLYDEASGRLLKVETNQPAVVVYTSNTMEGFEMRGGKARPYLGVCLETQAPPDSIHHANFPSTIVKKGEEYHWETKYTFLVR</sequence>
<evidence type="ECO:0000256" key="6">
    <source>
        <dbReference type="ARBA" id="ARBA00023235"/>
    </source>
</evidence>
<gene>
    <name evidence="9" type="ORF">ACFSFW_14970</name>
</gene>
<dbReference type="InterPro" id="IPR008183">
    <property type="entry name" value="Aldose_1/G6P_1-epimerase"/>
</dbReference>
<organism evidence="9 10">
    <name type="scientific">Fredinandcohnia salidurans</name>
    <dbReference type="NCBI Taxonomy" id="2595041"/>
    <lineage>
        <taxon>Bacteria</taxon>
        <taxon>Bacillati</taxon>
        <taxon>Bacillota</taxon>
        <taxon>Bacilli</taxon>
        <taxon>Bacillales</taxon>
        <taxon>Bacillaceae</taxon>
        <taxon>Fredinandcohnia</taxon>
    </lineage>
</organism>
<accession>A0ABW4MSL2</accession>
<reference evidence="10" key="1">
    <citation type="journal article" date="2019" name="Int. J. Syst. Evol. Microbiol.">
        <title>The Global Catalogue of Microorganisms (GCM) 10K type strain sequencing project: providing services to taxonomists for standard genome sequencing and annotation.</title>
        <authorList>
            <consortium name="The Broad Institute Genomics Platform"/>
            <consortium name="The Broad Institute Genome Sequencing Center for Infectious Disease"/>
            <person name="Wu L."/>
            <person name="Ma J."/>
        </authorList>
    </citation>
    <scope>NUCLEOTIDE SEQUENCE [LARGE SCALE GENOMIC DNA]</scope>
    <source>
        <strain evidence="10">CCUG 15531</strain>
    </source>
</reference>
<evidence type="ECO:0000256" key="3">
    <source>
        <dbReference type="ARBA" id="ARBA00006206"/>
    </source>
</evidence>
<evidence type="ECO:0000313" key="10">
    <source>
        <dbReference type="Proteomes" id="UP001597227"/>
    </source>
</evidence>
<dbReference type="GO" id="GO:0016853">
    <property type="term" value="F:isomerase activity"/>
    <property type="evidence" value="ECO:0007669"/>
    <property type="project" value="UniProtKB-KW"/>
</dbReference>
<dbReference type="Gene3D" id="2.70.98.10">
    <property type="match status" value="1"/>
</dbReference>
<dbReference type="Pfam" id="PF01263">
    <property type="entry name" value="Aldose_epim"/>
    <property type="match status" value="1"/>
</dbReference>
<evidence type="ECO:0000256" key="5">
    <source>
        <dbReference type="ARBA" id="ARBA00014165"/>
    </source>
</evidence>
<keyword evidence="10" id="KW-1185">Reference proteome</keyword>
<dbReference type="PANTHER" id="PTHR10091">
    <property type="entry name" value="ALDOSE-1-EPIMERASE"/>
    <property type="match status" value="1"/>
</dbReference>
<dbReference type="InterPro" id="IPR015443">
    <property type="entry name" value="Aldose_1-epimerase"/>
</dbReference>
<protein>
    <recommendedName>
        <fullName evidence="5 8">Aldose 1-epimerase</fullName>
        <ecNumber evidence="4 8">5.1.3.3</ecNumber>
    </recommendedName>
</protein>
<dbReference type="PROSITE" id="PS00545">
    <property type="entry name" value="ALDOSE_1_EPIMERASE"/>
    <property type="match status" value="1"/>
</dbReference>
<evidence type="ECO:0000256" key="7">
    <source>
        <dbReference type="ARBA" id="ARBA00023277"/>
    </source>
</evidence>
<dbReference type="PIRSF" id="PIRSF005096">
    <property type="entry name" value="GALM"/>
    <property type="match status" value="1"/>
</dbReference>
<keyword evidence="6 8" id="KW-0413">Isomerase</keyword>
<dbReference type="CDD" id="cd09019">
    <property type="entry name" value="galactose_mutarotase_like"/>
    <property type="match status" value="1"/>
</dbReference>
<dbReference type="EMBL" id="JBHUEK010000025">
    <property type="protein sequence ID" value="MFD1779965.1"/>
    <property type="molecule type" value="Genomic_DNA"/>
</dbReference>